<feature type="compositionally biased region" description="Basic residues" evidence="2">
    <location>
        <begin position="176"/>
        <end position="188"/>
    </location>
</feature>
<sequence length="250" mass="29146">MQKQKELLQSAIKAAERAKQDVLLGENNPKSRNRHLLYNYFQCLHQRFEAARDYEEIVREQMYHIKSLISDVNKMGETVHSIKQESSASPLSMSEEQGSDMEKATEQVYSAFYTMVRKAEEIDNRLDNIAEREQEADALEQDLDDREEELDSWETDLQARESVMAEREERLDRSRQRLKRRRPDRKGIRRAPVEACEEDNWEGVGVRALPWRQESPPRDLVGLWLRQTALVAQSIMDDGSPLPTVCDPIN</sequence>
<accession>A0A9Q8L7T0</accession>
<reference evidence="3" key="2">
    <citation type="journal article" date="2022" name="Microb. Genom.">
        <title>A chromosome-scale genome assembly of the tomato pathogen Cladosporium fulvum reveals a compartmentalized genome architecture and the presence of a dispensable chromosome.</title>
        <authorList>
            <person name="Zaccaron A.Z."/>
            <person name="Chen L.H."/>
            <person name="Samaras A."/>
            <person name="Stergiopoulos I."/>
        </authorList>
    </citation>
    <scope>NUCLEOTIDE SEQUENCE</scope>
    <source>
        <strain evidence="3">Race5_Kim</strain>
    </source>
</reference>
<evidence type="ECO:0000256" key="2">
    <source>
        <dbReference type="SAM" id="MobiDB-lite"/>
    </source>
</evidence>
<dbReference type="Proteomes" id="UP000756132">
    <property type="component" value="Chromosome 1"/>
</dbReference>
<name>A0A9Q8L7T0_PASFU</name>
<reference evidence="3" key="1">
    <citation type="submission" date="2021-12" db="EMBL/GenBank/DDBJ databases">
        <authorList>
            <person name="Zaccaron A."/>
            <person name="Stergiopoulos I."/>
        </authorList>
    </citation>
    <scope>NUCLEOTIDE SEQUENCE</scope>
    <source>
        <strain evidence="3">Race5_Kim</strain>
    </source>
</reference>
<dbReference type="RefSeq" id="XP_047756808.1">
    <property type="nucleotide sequence ID" value="XM_047900700.1"/>
</dbReference>
<dbReference type="EMBL" id="CP090163">
    <property type="protein sequence ID" value="UJO12442.1"/>
    <property type="molecule type" value="Genomic_DNA"/>
</dbReference>
<dbReference type="KEGG" id="ffu:CLAFUR5_01552"/>
<dbReference type="GeneID" id="71981430"/>
<dbReference type="AlphaFoldDB" id="A0A9Q8L7T0"/>
<feature type="region of interest" description="Disordered" evidence="2">
    <location>
        <begin position="161"/>
        <end position="188"/>
    </location>
</feature>
<evidence type="ECO:0000256" key="1">
    <source>
        <dbReference type="SAM" id="Coils"/>
    </source>
</evidence>
<evidence type="ECO:0000313" key="4">
    <source>
        <dbReference type="Proteomes" id="UP000756132"/>
    </source>
</evidence>
<gene>
    <name evidence="3" type="ORF">CLAFUR5_01552</name>
</gene>
<proteinExistence type="predicted"/>
<evidence type="ECO:0000313" key="3">
    <source>
        <dbReference type="EMBL" id="UJO12442.1"/>
    </source>
</evidence>
<keyword evidence="1" id="KW-0175">Coiled coil</keyword>
<feature type="compositionally biased region" description="Basic and acidic residues" evidence="2">
    <location>
        <begin position="161"/>
        <end position="175"/>
    </location>
</feature>
<organism evidence="3 4">
    <name type="scientific">Passalora fulva</name>
    <name type="common">Tomato leaf mold</name>
    <name type="synonym">Cladosporium fulvum</name>
    <dbReference type="NCBI Taxonomy" id="5499"/>
    <lineage>
        <taxon>Eukaryota</taxon>
        <taxon>Fungi</taxon>
        <taxon>Dikarya</taxon>
        <taxon>Ascomycota</taxon>
        <taxon>Pezizomycotina</taxon>
        <taxon>Dothideomycetes</taxon>
        <taxon>Dothideomycetidae</taxon>
        <taxon>Mycosphaerellales</taxon>
        <taxon>Mycosphaerellaceae</taxon>
        <taxon>Fulvia</taxon>
    </lineage>
</organism>
<feature type="coiled-coil region" evidence="1">
    <location>
        <begin position="122"/>
        <end position="156"/>
    </location>
</feature>
<protein>
    <submittedName>
        <fullName evidence="3">Uncharacterized protein</fullName>
    </submittedName>
</protein>
<keyword evidence="4" id="KW-1185">Reference proteome</keyword>
<dbReference type="SUPFAM" id="SSF46579">
    <property type="entry name" value="Prefoldin"/>
    <property type="match status" value="1"/>
</dbReference>